<feature type="transmembrane region" description="Helical" evidence="1">
    <location>
        <begin position="81"/>
        <end position="101"/>
    </location>
</feature>
<proteinExistence type="predicted"/>
<keyword evidence="1" id="KW-0812">Transmembrane</keyword>
<dbReference type="Pfam" id="PF26626">
    <property type="entry name" value="DUF8201"/>
    <property type="match status" value="1"/>
</dbReference>
<organism evidence="3 4">
    <name type="scientific">Mesonia mobilis</name>
    <dbReference type="NCBI Taxonomy" id="369791"/>
    <lineage>
        <taxon>Bacteria</taxon>
        <taxon>Pseudomonadati</taxon>
        <taxon>Bacteroidota</taxon>
        <taxon>Flavobacteriia</taxon>
        <taxon>Flavobacteriales</taxon>
        <taxon>Flavobacteriaceae</taxon>
        <taxon>Mesonia</taxon>
    </lineage>
</organism>
<name>A0ABQ3BJS5_9FLAO</name>
<evidence type="ECO:0000313" key="4">
    <source>
        <dbReference type="Proteomes" id="UP000615593"/>
    </source>
</evidence>
<dbReference type="NCBIfam" id="NF047510">
    <property type="entry name" value="LIC_10190_fam"/>
    <property type="match status" value="1"/>
</dbReference>
<feature type="domain" description="DUF8201" evidence="2">
    <location>
        <begin position="2"/>
        <end position="138"/>
    </location>
</feature>
<comment type="caution">
    <text evidence="3">The sequence shown here is derived from an EMBL/GenBank/DDBJ whole genome shotgun (WGS) entry which is preliminary data.</text>
</comment>
<keyword evidence="1" id="KW-1133">Transmembrane helix</keyword>
<feature type="transmembrane region" description="Helical" evidence="1">
    <location>
        <begin position="108"/>
        <end position="126"/>
    </location>
</feature>
<sequence>MFIVGTFTLLLIILKNQILSGYPLFPIQEINFIDSDYRLPESYKFYFERSFVKDGYDISYRHFKNLSIVEKFLQWLSIKGLTGIVNKFILVLMLCFPIFIIKSKYKKPLVFIYFLAVIQLCVLFLTSPQYRFFLVFVLAFMAIIFFSIFQQKKLLKILLVFGIIFSAIPLFFSFQLAKFTNNQFTQNNSQFQFKNIVVPHKNSKYEYVYQKEKIGNLEYNNPVNQNFFWITGDGELPSIKKEQIEFFYKNFHTIPQLRTGKLKDGFYAKPVENFEDE</sequence>
<dbReference type="InterPro" id="IPR058514">
    <property type="entry name" value="DUF8201"/>
</dbReference>
<feature type="transmembrane region" description="Helical" evidence="1">
    <location>
        <begin position="157"/>
        <end position="177"/>
    </location>
</feature>
<dbReference type="EMBL" id="BMWY01000002">
    <property type="protein sequence ID" value="GGZ48576.1"/>
    <property type="molecule type" value="Genomic_DNA"/>
</dbReference>
<evidence type="ECO:0000259" key="2">
    <source>
        <dbReference type="Pfam" id="PF26626"/>
    </source>
</evidence>
<keyword evidence="1" id="KW-0472">Membrane</keyword>
<evidence type="ECO:0000313" key="3">
    <source>
        <dbReference type="EMBL" id="GGZ48576.1"/>
    </source>
</evidence>
<gene>
    <name evidence="3" type="ORF">GCM10008088_07270</name>
</gene>
<dbReference type="InterPro" id="IPR058065">
    <property type="entry name" value="LIC_10190-like"/>
</dbReference>
<accession>A0ABQ3BJS5</accession>
<evidence type="ECO:0000256" key="1">
    <source>
        <dbReference type="SAM" id="Phobius"/>
    </source>
</evidence>
<dbReference type="Proteomes" id="UP000615593">
    <property type="component" value="Unassembled WGS sequence"/>
</dbReference>
<protein>
    <recommendedName>
        <fullName evidence="2">DUF8201 domain-containing protein</fullName>
    </recommendedName>
</protein>
<keyword evidence="4" id="KW-1185">Reference proteome</keyword>
<reference evidence="4" key="1">
    <citation type="journal article" date="2019" name="Int. J. Syst. Evol. Microbiol.">
        <title>The Global Catalogue of Microorganisms (GCM) 10K type strain sequencing project: providing services to taxonomists for standard genome sequencing and annotation.</title>
        <authorList>
            <consortium name="The Broad Institute Genomics Platform"/>
            <consortium name="The Broad Institute Genome Sequencing Center for Infectious Disease"/>
            <person name="Wu L."/>
            <person name="Ma J."/>
        </authorList>
    </citation>
    <scope>NUCLEOTIDE SEQUENCE [LARGE SCALE GENOMIC DNA]</scope>
    <source>
        <strain evidence="4">KCTC 12708</strain>
    </source>
</reference>
<feature type="transmembrane region" description="Helical" evidence="1">
    <location>
        <begin position="132"/>
        <end position="150"/>
    </location>
</feature>